<accession>A0AAJ0HN95</accession>
<feature type="region of interest" description="Disordered" evidence="1">
    <location>
        <begin position="1"/>
        <end position="85"/>
    </location>
</feature>
<reference evidence="3" key="2">
    <citation type="submission" date="2023-06" db="EMBL/GenBank/DDBJ databases">
        <authorList>
            <consortium name="Lawrence Berkeley National Laboratory"/>
            <person name="Haridas S."/>
            <person name="Hensen N."/>
            <person name="Bonometti L."/>
            <person name="Westerberg I."/>
            <person name="Brannstrom I.O."/>
            <person name="Guillou S."/>
            <person name="Cros-Aarteil S."/>
            <person name="Calhoun S."/>
            <person name="Kuo A."/>
            <person name="Mondo S."/>
            <person name="Pangilinan J."/>
            <person name="Riley R."/>
            <person name="Labutti K."/>
            <person name="Andreopoulos B."/>
            <person name="Lipzen A."/>
            <person name="Chen C."/>
            <person name="Yanf M."/>
            <person name="Daum C."/>
            <person name="Ng V."/>
            <person name="Clum A."/>
            <person name="Steindorff A."/>
            <person name="Ohm R."/>
            <person name="Martin F."/>
            <person name="Silar P."/>
            <person name="Natvig D."/>
            <person name="Lalanne C."/>
            <person name="Gautier V."/>
            <person name="Ament-Velasquez S.L."/>
            <person name="Kruys A."/>
            <person name="Hutchinson M.I."/>
            <person name="Powell A.J."/>
            <person name="Barry K."/>
            <person name="Miller A.N."/>
            <person name="Grigoriev I.V."/>
            <person name="Debuchy R."/>
            <person name="Gladieux P."/>
            <person name="Thoren M.H."/>
            <person name="Johannesson H."/>
        </authorList>
    </citation>
    <scope>NUCLEOTIDE SEQUENCE</scope>
    <source>
        <strain evidence="3">CBS 955.72</strain>
    </source>
</reference>
<dbReference type="EMBL" id="JAUIQD010000003">
    <property type="protein sequence ID" value="KAK3357721.1"/>
    <property type="molecule type" value="Genomic_DNA"/>
</dbReference>
<proteinExistence type="predicted"/>
<feature type="compositionally biased region" description="Basic and acidic residues" evidence="1">
    <location>
        <begin position="1"/>
        <end position="25"/>
    </location>
</feature>
<dbReference type="AlphaFoldDB" id="A0AAJ0HN95"/>
<keyword evidence="2" id="KW-1133">Transmembrane helix</keyword>
<name>A0AAJ0HN95_9PEZI</name>
<gene>
    <name evidence="3" type="ORF">B0T25DRAFT_168016</name>
</gene>
<evidence type="ECO:0000256" key="1">
    <source>
        <dbReference type="SAM" id="MobiDB-lite"/>
    </source>
</evidence>
<evidence type="ECO:0000313" key="3">
    <source>
        <dbReference type="EMBL" id="KAK3357721.1"/>
    </source>
</evidence>
<evidence type="ECO:0000256" key="2">
    <source>
        <dbReference type="SAM" id="Phobius"/>
    </source>
</evidence>
<sequence>MRREIIKGRPKDGREMNCNRKESVEVKQQPPTHHTDTQAPPPSAGKGRASQLSELQLLLAAKQSSPAQRLASSETEGWEMRRRRRRRRRACTRLGGVWCLGVGYLSSLSSVRGPWFRGLGVALTGHDARARRGCVDVVYVGSLPRSPRLSLPVGCRFAGWPLGRSVWYRRVGYRCEAYPSRASSPIFLGPMTGPITRKKIARQTSTPTLASKGGGRRWQFSKTPGMQR</sequence>
<evidence type="ECO:0000313" key="4">
    <source>
        <dbReference type="Proteomes" id="UP001275084"/>
    </source>
</evidence>
<keyword evidence="2" id="KW-0472">Membrane</keyword>
<dbReference type="Proteomes" id="UP001275084">
    <property type="component" value="Unassembled WGS sequence"/>
</dbReference>
<keyword evidence="4" id="KW-1185">Reference proteome</keyword>
<feature type="region of interest" description="Disordered" evidence="1">
    <location>
        <begin position="205"/>
        <end position="228"/>
    </location>
</feature>
<feature type="compositionally biased region" description="Low complexity" evidence="1">
    <location>
        <begin position="49"/>
        <end position="68"/>
    </location>
</feature>
<protein>
    <submittedName>
        <fullName evidence="3">Uncharacterized protein</fullName>
    </submittedName>
</protein>
<organism evidence="3 4">
    <name type="scientific">Lasiosphaeria hispida</name>
    <dbReference type="NCBI Taxonomy" id="260671"/>
    <lineage>
        <taxon>Eukaryota</taxon>
        <taxon>Fungi</taxon>
        <taxon>Dikarya</taxon>
        <taxon>Ascomycota</taxon>
        <taxon>Pezizomycotina</taxon>
        <taxon>Sordariomycetes</taxon>
        <taxon>Sordariomycetidae</taxon>
        <taxon>Sordariales</taxon>
        <taxon>Lasiosphaeriaceae</taxon>
        <taxon>Lasiosphaeria</taxon>
    </lineage>
</organism>
<reference evidence="3" key="1">
    <citation type="journal article" date="2023" name="Mol. Phylogenet. Evol.">
        <title>Genome-scale phylogeny and comparative genomics of the fungal order Sordariales.</title>
        <authorList>
            <person name="Hensen N."/>
            <person name="Bonometti L."/>
            <person name="Westerberg I."/>
            <person name="Brannstrom I.O."/>
            <person name="Guillou S."/>
            <person name="Cros-Aarteil S."/>
            <person name="Calhoun S."/>
            <person name="Haridas S."/>
            <person name="Kuo A."/>
            <person name="Mondo S."/>
            <person name="Pangilinan J."/>
            <person name="Riley R."/>
            <person name="LaButti K."/>
            <person name="Andreopoulos B."/>
            <person name="Lipzen A."/>
            <person name="Chen C."/>
            <person name="Yan M."/>
            <person name="Daum C."/>
            <person name="Ng V."/>
            <person name="Clum A."/>
            <person name="Steindorff A."/>
            <person name="Ohm R.A."/>
            <person name="Martin F."/>
            <person name="Silar P."/>
            <person name="Natvig D.O."/>
            <person name="Lalanne C."/>
            <person name="Gautier V."/>
            <person name="Ament-Velasquez S.L."/>
            <person name="Kruys A."/>
            <person name="Hutchinson M.I."/>
            <person name="Powell A.J."/>
            <person name="Barry K."/>
            <person name="Miller A.N."/>
            <person name="Grigoriev I.V."/>
            <person name="Debuchy R."/>
            <person name="Gladieux P."/>
            <person name="Hiltunen Thoren M."/>
            <person name="Johannesson H."/>
        </authorList>
    </citation>
    <scope>NUCLEOTIDE SEQUENCE</scope>
    <source>
        <strain evidence="3">CBS 955.72</strain>
    </source>
</reference>
<keyword evidence="2" id="KW-0812">Transmembrane</keyword>
<feature type="transmembrane region" description="Helical" evidence="2">
    <location>
        <begin position="90"/>
        <end position="107"/>
    </location>
</feature>
<comment type="caution">
    <text evidence="3">The sequence shown here is derived from an EMBL/GenBank/DDBJ whole genome shotgun (WGS) entry which is preliminary data.</text>
</comment>